<dbReference type="PANTHER" id="PTHR11176">
    <property type="entry name" value="BOULE-RELATED"/>
    <property type="match status" value="1"/>
</dbReference>
<dbReference type="InterPro" id="IPR035979">
    <property type="entry name" value="RBD_domain_sf"/>
</dbReference>
<dbReference type="Proteomes" id="UP000734854">
    <property type="component" value="Unassembled WGS sequence"/>
</dbReference>
<comment type="caution">
    <text evidence="4">The sequence shown here is derived from an EMBL/GenBank/DDBJ whole genome shotgun (WGS) entry which is preliminary data.</text>
</comment>
<dbReference type="InterPro" id="IPR012677">
    <property type="entry name" value="Nucleotide-bd_a/b_plait_sf"/>
</dbReference>
<dbReference type="AlphaFoldDB" id="A0A8J5LPN1"/>
<dbReference type="SMART" id="SM00360">
    <property type="entry name" value="RRM"/>
    <property type="match status" value="1"/>
</dbReference>
<evidence type="ECO:0000259" key="3">
    <source>
        <dbReference type="PROSITE" id="PS50102"/>
    </source>
</evidence>
<dbReference type="FunFam" id="3.30.70.330:FF:000250">
    <property type="entry name" value="RNA-binding (RRM/RBD/RNP motifs) family protein"/>
    <property type="match status" value="1"/>
</dbReference>
<organism evidence="4 5">
    <name type="scientific">Zingiber officinale</name>
    <name type="common">Ginger</name>
    <name type="synonym">Amomum zingiber</name>
    <dbReference type="NCBI Taxonomy" id="94328"/>
    <lineage>
        <taxon>Eukaryota</taxon>
        <taxon>Viridiplantae</taxon>
        <taxon>Streptophyta</taxon>
        <taxon>Embryophyta</taxon>
        <taxon>Tracheophyta</taxon>
        <taxon>Spermatophyta</taxon>
        <taxon>Magnoliopsida</taxon>
        <taxon>Liliopsida</taxon>
        <taxon>Zingiberales</taxon>
        <taxon>Zingiberaceae</taxon>
        <taxon>Zingiber</taxon>
    </lineage>
</organism>
<dbReference type="CDD" id="cd12384">
    <property type="entry name" value="RRM_RBM24_RBM38_like"/>
    <property type="match status" value="1"/>
</dbReference>
<dbReference type="InterPro" id="IPR000504">
    <property type="entry name" value="RRM_dom"/>
</dbReference>
<dbReference type="PROSITE" id="PS50102">
    <property type="entry name" value="RRM"/>
    <property type="match status" value="1"/>
</dbReference>
<feature type="domain" description="RRM" evidence="3">
    <location>
        <begin position="15"/>
        <end position="92"/>
    </location>
</feature>
<dbReference type="PANTHER" id="PTHR11176:SF16">
    <property type="entry name" value="OS01G0876800 PROTEIN"/>
    <property type="match status" value="1"/>
</dbReference>
<evidence type="ECO:0000313" key="5">
    <source>
        <dbReference type="Proteomes" id="UP000734854"/>
    </source>
</evidence>
<sequence length="352" mass="37009">MSPNLVGQFGDTTFTKIFVGGLAWETKSETMRKYFEQFGEILEAVVITDKATGRSKGYGFVTFKEAAAAVKSCVDPAPVIDGRRANCNLASIGAKRSQPTTPRHGTTAHDKLASFNFASEIMPSSRSNEGVEAKRAVWKGISWLWVKVGTYSQGGNRSFRAVKPFHNVTGYQQGVGGAGAGAALPPAIASCFPHYAIQQGVPFGLYGYAPYSLDYSYPTSYYNVYEGATAQYPAYGSPATYYPNYFQFGGGGGATGRTAPAAATALANGGQMGYNVSYPTAMLHYPTAVASTPTGITAFGQHFGAGPLPIAATSTAQSGGITTTLPPSPTGYPYRLVPAHFSASTAPQQPLA</sequence>
<gene>
    <name evidence="4" type="ORF">ZIOFF_010879</name>
</gene>
<dbReference type="SUPFAM" id="SSF54928">
    <property type="entry name" value="RNA-binding domain, RBD"/>
    <property type="match status" value="1"/>
</dbReference>
<reference evidence="4 5" key="1">
    <citation type="submission" date="2020-08" db="EMBL/GenBank/DDBJ databases">
        <title>Plant Genome Project.</title>
        <authorList>
            <person name="Zhang R.-G."/>
        </authorList>
    </citation>
    <scope>NUCLEOTIDE SEQUENCE [LARGE SCALE GENOMIC DNA]</scope>
    <source>
        <tissue evidence="4">Rhizome</tissue>
    </source>
</reference>
<name>A0A8J5LPN1_ZINOF</name>
<protein>
    <recommendedName>
        <fullName evidence="3">RRM domain-containing protein</fullName>
    </recommendedName>
</protein>
<evidence type="ECO:0000313" key="4">
    <source>
        <dbReference type="EMBL" id="KAG6528695.1"/>
    </source>
</evidence>
<dbReference type="Gene3D" id="3.30.70.330">
    <property type="match status" value="1"/>
</dbReference>
<keyword evidence="1 2" id="KW-0694">RNA-binding</keyword>
<proteinExistence type="predicted"/>
<accession>A0A8J5LPN1</accession>
<evidence type="ECO:0000256" key="1">
    <source>
        <dbReference type="ARBA" id="ARBA00022884"/>
    </source>
</evidence>
<evidence type="ECO:0000256" key="2">
    <source>
        <dbReference type="PROSITE-ProRule" id="PRU00176"/>
    </source>
</evidence>
<keyword evidence="5" id="KW-1185">Reference proteome</keyword>
<dbReference type="EMBL" id="JACMSC010000003">
    <property type="protein sequence ID" value="KAG6528695.1"/>
    <property type="molecule type" value="Genomic_DNA"/>
</dbReference>
<dbReference type="Pfam" id="PF00076">
    <property type="entry name" value="RRM_1"/>
    <property type="match status" value="1"/>
</dbReference>
<dbReference type="GO" id="GO:0003723">
    <property type="term" value="F:RNA binding"/>
    <property type="evidence" value="ECO:0007669"/>
    <property type="project" value="UniProtKB-UniRule"/>
</dbReference>